<evidence type="ECO:0000313" key="2">
    <source>
        <dbReference type="EMBL" id="KAK1286998.1"/>
    </source>
</evidence>
<reference evidence="2" key="2">
    <citation type="submission" date="2023-06" db="EMBL/GenBank/DDBJ databases">
        <authorList>
            <person name="Ma L."/>
            <person name="Liu K.-W."/>
            <person name="Li Z."/>
            <person name="Hsiao Y.-Y."/>
            <person name="Qi Y."/>
            <person name="Fu T."/>
            <person name="Tang G."/>
            <person name="Zhang D."/>
            <person name="Sun W.-H."/>
            <person name="Liu D.-K."/>
            <person name="Li Y."/>
            <person name="Chen G.-Z."/>
            <person name="Liu X.-D."/>
            <person name="Liao X.-Y."/>
            <person name="Jiang Y.-T."/>
            <person name="Yu X."/>
            <person name="Hao Y."/>
            <person name="Huang J."/>
            <person name="Zhao X.-W."/>
            <person name="Ke S."/>
            <person name="Chen Y.-Y."/>
            <person name="Wu W.-L."/>
            <person name="Hsu J.-L."/>
            <person name="Lin Y.-F."/>
            <person name="Huang M.-D."/>
            <person name="Li C.-Y."/>
            <person name="Huang L."/>
            <person name="Wang Z.-W."/>
            <person name="Zhao X."/>
            <person name="Zhong W.-Y."/>
            <person name="Peng D.-H."/>
            <person name="Ahmad S."/>
            <person name="Lan S."/>
            <person name="Zhang J.-S."/>
            <person name="Tsai W.-C."/>
            <person name="Van De Peer Y."/>
            <person name="Liu Z.-J."/>
        </authorList>
    </citation>
    <scope>NUCLEOTIDE SEQUENCE</scope>
    <source>
        <strain evidence="2">CP</strain>
        <tissue evidence="2">Leaves</tissue>
    </source>
</reference>
<dbReference type="EMBL" id="JAUJYO010000019">
    <property type="protein sequence ID" value="KAK1286998.1"/>
    <property type="molecule type" value="Genomic_DNA"/>
</dbReference>
<evidence type="ECO:0000313" key="3">
    <source>
        <dbReference type="Proteomes" id="UP001180020"/>
    </source>
</evidence>
<dbReference type="Proteomes" id="UP001180020">
    <property type="component" value="Unassembled WGS sequence"/>
</dbReference>
<dbReference type="PANTHER" id="PTHR31170:SF25">
    <property type="entry name" value="BNAA09G04570D PROTEIN"/>
    <property type="match status" value="1"/>
</dbReference>
<organism evidence="2 3">
    <name type="scientific">Acorus calamus</name>
    <name type="common">Sweet flag</name>
    <dbReference type="NCBI Taxonomy" id="4465"/>
    <lineage>
        <taxon>Eukaryota</taxon>
        <taxon>Viridiplantae</taxon>
        <taxon>Streptophyta</taxon>
        <taxon>Embryophyta</taxon>
        <taxon>Tracheophyta</taxon>
        <taxon>Spermatophyta</taxon>
        <taxon>Magnoliopsida</taxon>
        <taxon>Liliopsida</taxon>
        <taxon>Acoraceae</taxon>
        <taxon>Acorus</taxon>
    </lineage>
</organism>
<reference evidence="2" key="1">
    <citation type="journal article" date="2023" name="Nat. Commun.">
        <title>Diploid and tetraploid genomes of Acorus and the evolution of monocots.</title>
        <authorList>
            <person name="Ma L."/>
            <person name="Liu K.W."/>
            <person name="Li Z."/>
            <person name="Hsiao Y.Y."/>
            <person name="Qi Y."/>
            <person name="Fu T."/>
            <person name="Tang G.D."/>
            <person name="Zhang D."/>
            <person name="Sun W.H."/>
            <person name="Liu D.K."/>
            <person name="Li Y."/>
            <person name="Chen G.Z."/>
            <person name="Liu X.D."/>
            <person name="Liao X.Y."/>
            <person name="Jiang Y.T."/>
            <person name="Yu X."/>
            <person name="Hao Y."/>
            <person name="Huang J."/>
            <person name="Zhao X.W."/>
            <person name="Ke S."/>
            <person name="Chen Y.Y."/>
            <person name="Wu W.L."/>
            <person name="Hsu J.L."/>
            <person name="Lin Y.F."/>
            <person name="Huang M.D."/>
            <person name="Li C.Y."/>
            <person name="Huang L."/>
            <person name="Wang Z.W."/>
            <person name="Zhao X."/>
            <person name="Zhong W.Y."/>
            <person name="Peng D.H."/>
            <person name="Ahmad S."/>
            <person name="Lan S."/>
            <person name="Zhang J.S."/>
            <person name="Tsai W.C."/>
            <person name="Van de Peer Y."/>
            <person name="Liu Z.J."/>
        </authorList>
    </citation>
    <scope>NUCLEOTIDE SEQUENCE</scope>
    <source>
        <strain evidence="2">CP</strain>
    </source>
</reference>
<comment type="caution">
    <text evidence="2">The sequence shown here is derived from an EMBL/GenBank/DDBJ whole genome shotgun (WGS) entry which is preliminary data.</text>
</comment>
<proteinExistence type="predicted"/>
<sequence>MDAWVTDLEKQMNEVHAKSWRTNSDPVSIFRVPPNLRWNNTKYNDPNLIYAAGPYDPRFVSIGPYHHGKKHLLPMEASKWCSLRKLVSKNDNPSMKMKSCLNALKDMEKNARSCYSEFIDMESDKFVEMLLLDGCFIVSILNSVQQELLVPSDRGDAEDDGGLIHSTVWIWGEVKKDLLLLENQIPFFVIRKLCELLINTVNVTSYPISLALDCLSTCYPGKMCHPKKNTAPSEEPCHLLHLFYFSILAPLPQSPFAGNSDTKEWIPSATRLKEAGIKLKVKDSNSFLDVAFHQGTLEIPALDLSNGSESVLRNLIAFEQCYDPQRLKSGLPKRLHHLADYAFFMDCLVDRAEDIVVLEDAKIVLNWRGSEEMATSMFNQLTVEVNWDSGSNYLSRLFVDVREHSDSRPHRWRAKLVRDYFSTPWSIISLAAAFVLLILTLLQTVYTMKSYLHF</sequence>
<keyword evidence="1" id="KW-0812">Transmembrane</keyword>
<name>A0AAV9CFD8_ACOCL</name>
<dbReference type="PANTHER" id="PTHR31170">
    <property type="entry name" value="BNAC04G53230D PROTEIN"/>
    <property type="match status" value="1"/>
</dbReference>
<dbReference type="Pfam" id="PF03140">
    <property type="entry name" value="DUF247"/>
    <property type="match status" value="1"/>
</dbReference>
<keyword evidence="1" id="KW-0472">Membrane</keyword>
<gene>
    <name evidence="2" type="ORF">QJS10_CPB19g01504</name>
</gene>
<keyword evidence="3" id="KW-1185">Reference proteome</keyword>
<dbReference type="InterPro" id="IPR004158">
    <property type="entry name" value="DUF247_pln"/>
</dbReference>
<dbReference type="AlphaFoldDB" id="A0AAV9CFD8"/>
<protein>
    <submittedName>
        <fullName evidence="2">UPF0481 protein</fullName>
    </submittedName>
</protein>
<keyword evidence="1" id="KW-1133">Transmembrane helix</keyword>
<feature type="transmembrane region" description="Helical" evidence="1">
    <location>
        <begin position="425"/>
        <end position="446"/>
    </location>
</feature>
<evidence type="ECO:0000256" key="1">
    <source>
        <dbReference type="SAM" id="Phobius"/>
    </source>
</evidence>
<accession>A0AAV9CFD8</accession>